<dbReference type="PROSITE" id="PS51202">
    <property type="entry name" value="RCK_C"/>
    <property type="match status" value="1"/>
</dbReference>
<reference evidence="2 3" key="1">
    <citation type="submission" date="2020-07" db="EMBL/GenBank/DDBJ databases">
        <title>Complete genome sequence of Mycolicibacterium litorale like strain isolated from cardiac implantable electronic device infection.</title>
        <authorList>
            <person name="Fukano H."/>
            <person name="Miyama H."/>
            <person name="Hoshino Y."/>
        </authorList>
    </citation>
    <scope>NUCLEOTIDE SEQUENCE [LARGE SCALE GENOMIC DNA]</scope>
    <source>
        <strain evidence="2 3">NIIDNTM18</strain>
    </source>
</reference>
<dbReference type="Pfam" id="PF25991">
    <property type="entry name" value="KhtT_N"/>
    <property type="match status" value="1"/>
</dbReference>
<dbReference type="InterPro" id="IPR050144">
    <property type="entry name" value="AAE_transporter"/>
</dbReference>
<accession>A0A6S6P7S6</accession>
<dbReference type="Proteomes" id="UP000515734">
    <property type="component" value="Chromosome"/>
</dbReference>
<evidence type="ECO:0000313" key="3">
    <source>
        <dbReference type="Proteomes" id="UP000515734"/>
    </source>
</evidence>
<organism evidence="2 3">
    <name type="scientific">Mycolicibacterium litorale</name>
    <dbReference type="NCBI Taxonomy" id="758802"/>
    <lineage>
        <taxon>Bacteria</taxon>
        <taxon>Bacillati</taxon>
        <taxon>Actinomycetota</taxon>
        <taxon>Actinomycetes</taxon>
        <taxon>Mycobacteriales</taxon>
        <taxon>Mycobacteriaceae</taxon>
        <taxon>Mycolicibacterium</taxon>
    </lineage>
</organism>
<dbReference type="PIRSF" id="PIRSF005028">
    <property type="entry name" value="KhtT"/>
    <property type="match status" value="1"/>
</dbReference>
<proteinExistence type="predicted"/>
<dbReference type="EMBL" id="AP023287">
    <property type="protein sequence ID" value="BCI53507.1"/>
    <property type="molecule type" value="Genomic_DNA"/>
</dbReference>
<protein>
    <submittedName>
        <fullName evidence="2">Potassium transporter TrkA</fullName>
    </submittedName>
</protein>
<dbReference type="PANTHER" id="PTHR30445">
    <property type="entry name" value="K(+)_H(+) ANTIPORTER SUBUNIT KHTT"/>
    <property type="match status" value="1"/>
</dbReference>
<evidence type="ECO:0000259" key="1">
    <source>
        <dbReference type="PROSITE" id="PS51202"/>
    </source>
</evidence>
<dbReference type="GO" id="GO:0008324">
    <property type="term" value="F:monoatomic cation transmembrane transporter activity"/>
    <property type="evidence" value="ECO:0007669"/>
    <property type="project" value="InterPro"/>
</dbReference>
<dbReference type="InterPro" id="IPR058776">
    <property type="entry name" value="KhtT-like_N"/>
</dbReference>
<dbReference type="GO" id="GO:0006813">
    <property type="term" value="P:potassium ion transport"/>
    <property type="evidence" value="ECO:0007669"/>
    <property type="project" value="InterPro"/>
</dbReference>
<dbReference type="PANTHER" id="PTHR30445:SF8">
    <property type="entry name" value="K(+)_H(+) ANTIPORTER SUBUNIT KHTT"/>
    <property type="match status" value="1"/>
</dbReference>
<dbReference type="Gene3D" id="3.30.70.1450">
    <property type="entry name" value="Regulator of K+ conductance, C-terminal domain"/>
    <property type="match status" value="1"/>
</dbReference>
<dbReference type="InterPro" id="IPR036721">
    <property type="entry name" value="RCK_C_sf"/>
</dbReference>
<name>A0A6S6P7S6_9MYCO</name>
<gene>
    <name evidence="2" type="ORF">NIIDNTM18_27850</name>
</gene>
<sequence>MREFGAGSKMSIMDVKEVLLPGVGLRFEFDNRDGDRIGVVARRTGDFEVVVYPKEDPDLAQQVFRLTGEEAEALAQILGAPRIAERFADLTREVPGLNAGQVLVRAGSPFVDRPLGDTRARTRTGASIVAIVRDEEVLASPGPGDLLRAGDVLVVIGTEEGIGGVEIIVSQGHAGESHRPGPPGRG</sequence>
<dbReference type="Pfam" id="PF02080">
    <property type="entry name" value="TrkA_C"/>
    <property type="match status" value="1"/>
</dbReference>
<dbReference type="SUPFAM" id="SSF116726">
    <property type="entry name" value="TrkA C-terminal domain-like"/>
    <property type="match status" value="1"/>
</dbReference>
<dbReference type="InterPro" id="IPR026278">
    <property type="entry name" value="KhtT"/>
</dbReference>
<dbReference type="AlphaFoldDB" id="A0A6S6P7S6"/>
<feature type="domain" description="RCK C-terminal" evidence="1">
    <location>
        <begin position="85"/>
        <end position="171"/>
    </location>
</feature>
<evidence type="ECO:0000313" key="2">
    <source>
        <dbReference type="EMBL" id="BCI53507.1"/>
    </source>
</evidence>
<dbReference type="InterPro" id="IPR006037">
    <property type="entry name" value="RCK_C"/>
</dbReference>